<evidence type="ECO:0000313" key="3">
    <source>
        <dbReference type="EMBL" id="WVY98418.1"/>
    </source>
</evidence>
<proteinExistence type="predicted"/>
<dbReference type="Pfam" id="PF24626">
    <property type="entry name" value="SH3_Tf2-1"/>
    <property type="match status" value="1"/>
</dbReference>
<feature type="region of interest" description="Disordered" evidence="1">
    <location>
        <begin position="173"/>
        <end position="221"/>
    </location>
</feature>
<dbReference type="InterPro" id="IPR016197">
    <property type="entry name" value="Chromo-like_dom_sf"/>
</dbReference>
<reference evidence="3 4" key="1">
    <citation type="journal article" date="2023" name="Life. Sci Alliance">
        <title>Evolutionary insights into 3D genome organization and epigenetic landscape of Vigna mungo.</title>
        <authorList>
            <person name="Junaid A."/>
            <person name="Singh B."/>
            <person name="Bhatia S."/>
        </authorList>
    </citation>
    <scope>NUCLEOTIDE SEQUENCE [LARGE SCALE GENOMIC DNA]</scope>
    <source>
        <strain evidence="3">Urdbean</strain>
    </source>
</reference>
<dbReference type="PANTHER" id="PTHR46148:SF52">
    <property type="entry name" value="OS04G0603800 PROTEIN"/>
    <property type="match status" value="1"/>
</dbReference>
<feature type="compositionally biased region" description="Acidic residues" evidence="1">
    <location>
        <begin position="198"/>
        <end position="210"/>
    </location>
</feature>
<dbReference type="AlphaFoldDB" id="A0AAQ3RK75"/>
<dbReference type="InterPro" id="IPR056924">
    <property type="entry name" value="SH3_Tf2-1"/>
</dbReference>
<evidence type="ECO:0000313" key="4">
    <source>
        <dbReference type="Proteomes" id="UP001374535"/>
    </source>
</evidence>
<evidence type="ECO:0000256" key="1">
    <source>
        <dbReference type="SAM" id="MobiDB-lite"/>
    </source>
</evidence>
<dbReference type="PANTHER" id="PTHR46148">
    <property type="entry name" value="CHROMO DOMAIN-CONTAINING PROTEIN"/>
    <property type="match status" value="1"/>
</dbReference>
<organism evidence="3 4">
    <name type="scientific">Vigna mungo</name>
    <name type="common">Black gram</name>
    <name type="synonym">Phaseolus mungo</name>
    <dbReference type="NCBI Taxonomy" id="3915"/>
    <lineage>
        <taxon>Eukaryota</taxon>
        <taxon>Viridiplantae</taxon>
        <taxon>Streptophyta</taxon>
        <taxon>Embryophyta</taxon>
        <taxon>Tracheophyta</taxon>
        <taxon>Spermatophyta</taxon>
        <taxon>Magnoliopsida</taxon>
        <taxon>eudicotyledons</taxon>
        <taxon>Gunneridae</taxon>
        <taxon>Pentapetalae</taxon>
        <taxon>rosids</taxon>
        <taxon>fabids</taxon>
        <taxon>Fabales</taxon>
        <taxon>Fabaceae</taxon>
        <taxon>Papilionoideae</taxon>
        <taxon>50 kb inversion clade</taxon>
        <taxon>NPAAA clade</taxon>
        <taxon>indigoferoid/millettioid clade</taxon>
        <taxon>Phaseoleae</taxon>
        <taxon>Vigna</taxon>
    </lineage>
</organism>
<dbReference type="EMBL" id="CP144692">
    <property type="protein sequence ID" value="WVY98418.1"/>
    <property type="molecule type" value="Genomic_DNA"/>
</dbReference>
<accession>A0AAQ3RK75</accession>
<keyword evidence="4" id="KW-1185">Reference proteome</keyword>
<dbReference type="InterPro" id="IPR000953">
    <property type="entry name" value="Chromo/chromo_shadow_dom"/>
</dbReference>
<name>A0AAQ3RK75_VIGMU</name>
<dbReference type="CDD" id="cd00024">
    <property type="entry name" value="CD_CSD"/>
    <property type="match status" value="1"/>
</dbReference>
<feature type="domain" description="Chromo" evidence="2">
    <location>
        <begin position="125"/>
        <end position="158"/>
    </location>
</feature>
<gene>
    <name evidence="3" type="ORF">V8G54_030569</name>
</gene>
<dbReference type="PROSITE" id="PS50013">
    <property type="entry name" value="CHROMO_2"/>
    <property type="match status" value="1"/>
</dbReference>
<dbReference type="Proteomes" id="UP001374535">
    <property type="component" value="Chromosome 9"/>
</dbReference>
<sequence length="221" mass="25277">MTPFKALYGREPPILIRGDMIHSSVEEVNRLMADRNHMLDKLKEHLVQAQNRILAKKVNQKLSPRYYGPYEIIEKFSPAAYRLQLPPGSKVHPVFHVSALKKSIAATITSQPLPLFLADDWELKVQPADALAVRRNQQGEIEILIRWKDLPDFKNSWEARFREAEKCEENSILPLQKSDSMDQTAGLKLQKGSQVQLEDVDDLEDDDNDEEAPRTPSKPPD</sequence>
<dbReference type="SUPFAM" id="SSF54160">
    <property type="entry name" value="Chromo domain-like"/>
    <property type="match status" value="1"/>
</dbReference>
<protein>
    <recommendedName>
        <fullName evidence="2">Chromo domain-containing protein</fullName>
    </recommendedName>
</protein>
<evidence type="ECO:0000259" key="2">
    <source>
        <dbReference type="PROSITE" id="PS50013"/>
    </source>
</evidence>